<dbReference type="SMART" id="SM00065">
    <property type="entry name" value="GAF"/>
    <property type="match status" value="1"/>
</dbReference>
<dbReference type="InterPro" id="IPR000160">
    <property type="entry name" value="GGDEF_dom"/>
</dbReference>
<dbReference type="SUPFAM" id="SSF55073">
    <property type="entry name" value="Nucleotide cyclase"/>
    <property type="match status" value="1"/>
</dbReference>
<gene>
    <name evidence="4" type="ORF">DSCA_59290</name>
</gene>
<dbReference type="Gene3D" id="3.30.450.40">
    <property type="match status" value="1"/>
</dbReference>
<dbReference type="PROSITE" id="PS50887">
    <property type="entry name" value="GGDEF"/>
    <property type="match status" value="1"/>
</dbReference>
<sequence length="347" mass="38394">MKSGSRLSREQLLSCLEFGKALTSELDPNRLLKRIMEKISRLFPSETWSLLLLDETTETLRFELSIDLDLEQMKTFRLPLGQSAAGRCALTQELLVLEDVRQYEFFHGKVDELSGCRTESLVCVPILFAGRTLGVLEMVNPRSLDEASITLLALISDYLAIGMENTRRFRKLRDMAIRDSLTGLYNQRHLYRSLEALMAKCKAGGGCFSLIFLDIDDFKTVVDAEGHLNGSRTLREVGQKIKGCLDASSFAVAYGGDEFVVVLPDADSGQAAETAREIRESIRAATFLARWGRSVQVTASFGVATFPDHAGDIKALLALADQAMFRVKNTGKDRVGLSLNRPGVETG</sequence>
<dbReference type="Pfam" id="PF00990">
    <property type="entry name" value="GGDEF"/>
    <property type="match status" value="1"/>
</dbReference>
<comment type="catalytic activity">
    <reaction evidence="2">
        <text>2 GTP = 3',3'-c-di-GMP + 2 diphosphate</text>
        <dbReference type="Rhea" id="RHEA:24898"/>
        <dbReference type="ChEBI" id="CHEBI:33019"/>
        <dbReference type="ChEBI" id="CHEBI:37565"/>
        <dbReference type="ChEBI" id="CHEBI:58805"/>
        <dbReference type="EC" id="2.7.7.65"/>
    </reaction>
</comment>
<reference evidence="4 5" key="1">
    <citation type="submission" date="2019-11" db="EMBL/GenBank/DDBJ databases">
        <title>Comparative genomics of hydrocarbon-degrading Desulfosarcina strains.</title>
        <authorList>
            <person name="Watanabe M."/>
            <person name="Kojima H."/>
            <person name="Fukui M."/>
        </authorList>
    </citation>
    <scope>NUCLEOTIDE SEQUENCE [LARGE SCALE GENOMIC DNA]</scope>
    <source>
        <strain evidence="4 5">PL12</strain>
    </source>
</reference>
<dbReference type="InterPro" id="IPR029787">
    <property type="entry name" value="Nucleotide_cyclase"/>
</dbReference>
<evidence type="ECO:0000313" key="4">
    <source>
        <dbReference type="EMBL" id="BBO71999.1"/>
    </source>
</evidence>
<evidence type="ECO:0000313" key="5">
    <source>
        <dbReference type="Proteomes" id="UP000427906"/>
    </source>
</evidence>
<dbReference type="Pfam" id="PF13185">
    <property type="entry name" value="GAF_2"/>
    <property type="match status" value="1"/>
</dbReference>
<feature type="domain" description="GGDEF" evidence="3">
    <location>
        <begin position="206"/>
        <end position="340"/>
    </location>
</feature>
<dbReference type="Proteomes" id="UP000427906">
    <property type="component" value="Chromosome"/>
</dbReference>
<dbReference type="AlphaFoldDB" id="A0A5K7YVD8"/>
<dbReference type="GO" id="GO:0052621">
    <property type="term" value="F:diguanylate cyclase activity"/>
    <property type="evidence" value="ECO:0007669"/>
    <property type="project" value="UniProtKB-EC"/>
</dbReference>
<evidence type="ECO:0000256" key="2">
    <source>
        <dbReference type="ARBA" id="ARBA00034247"/>
    </source>
</evidence>
<evidence type="ECO:0000256" key="1">
    <source>
        <dbReference type="ARBA" id="ARBA00012528"/>
    </source>
</evidence>
<proteinExistence type="predicted"/>
<evidence type="ECO:0000259" key="3">
    <source>
        <dbReference type="PROSITE" id="PS50887"/>
    </source>
</evidence>
<keyword evidence="5" id="KW-1185">Reference proteome</keyword>
<accession>A0A5K7YVD8</accession>
<dbReference type="EMBL" id="AP021874">
    <property type="protein sequence ID" value="BBO71999.1"/>
    <property type="molecule type" value="Genomic_DNA"/>
</dbReference>
<dbReference type="InterPro" id="IPR029016">
    <property type="entry name" value="GAF-like_dom_sf"/>
</dbReference>
<dbReference type="RefSeq" id="WP_167528001.1">
    <property type="nucleotide sequence ID" value="NZ_AP021874.1"/>
</dbReference>
<organism evidence="4 5">
    <name type="scientific">Desulfosarcina alkanivorans</name>
    <dbReference type="NCBI Taxonomy" id="571177"/>
    <lineage>
        <taxon>Bacteria</taxon>
        <taxon>Pseudomonadati</taxon>
        <taxon>Thermodesulfobacteriota</taxon>
        <taxon>Desulfobacteria</taxon>
        <taxon>Desulfobacterales</taxon>
        <taxon>Desulfosarcinaceae</taxon>
        <taxon>Desulfosarcina</taxon>
    </lineage>
</organism>
<dbReference type="PANTHER" id="PTHR45138">
    <property type="entry name" value="REGULATORY COMPONENTS OF SENSORY TRANSDUCTION SYSTEM"/>
    <property type="match status" value="1"/>
</dbReference>
<dbReference type="InterPro" id="IPR043128">
    <property type="entry name" value="Rev_trsase/Diguanyl_cyclase"/>
</dbReference>
<dbReference type="SMART" id="SM00267">
    <property type="entry name" value="GGDEF"/>
    <property type="match status" value="1"/>
</dbReference>
<dbReference type="SUPFAM" id="SSF55781">
    <property type="entry name" value="GAF domain-like"/>
    <property type="match status" value="1"/>
</dbReference>
<dbReference type="Gene3D" id="3.30.70.270">
    <property type="match status" value="1"/>
</dbReference>
<dbReference type="InterPro" id="IPR050469">
    <property type="entry name" value="Diguanylate_Cyclase"/>
</dbReference>
<dbReference type="InterPro" id="IPR003018">
    <property type="entry name" value="GAF"/>
</dbReference>
<dbReference type="NCBIfam" id="TIGR00254">
    <property type="entry name" value="GGDEF"/>
    <property type="match status" value="1"/>
</dbReference>
<dbReference type="CDD" id="cd01949">
    <property type="entry name" value="GGDEF"/>
    <property type="match status" value="1"/>
</dbReference>
<dbReference type="PANTHER" id="PTHR45138:SF9">
    <property type="entry name" value="DIGUANYLATE CYCLASE DGCM-RELATED"/>
    <property type="match status" value="1"/>
</dbReference>
<name>A0A5K7YVD8_9BACT</name>
<dbReference type="EC" id="2.7.7.65" evidence="1"/>
<dbReference type="KEGG" id="dalk:DSCA_59290"/>
<protein>
    <recommendedName>
        <fullName evidence="1">diguanylate cyclase</fullName>
        <ecNumber evidence="1">2.7.7.65</ecNumber>
    </recommendedName>
</protein>